<comment type="caution">
    <text evidence="2">The sequence shown here is derived from an EMBL/GenBank/DDBJ whole genome shotgun (WGS) entry which is preliminary data.</text>
</comment>
<dbReference type="EMBL" id="JAPNKA010000001">
    <property type="protein sequence ID" value="MCY1082847.1"/>
    <property type="molecule type" value="Genomic_DNA"/>
</dbReference>
<protein>
    <submittedName>
        <fullName evidence="2">SIMPL domain-containing protein</fullName>
    </submittedName>
</protein>
<name>A0ABT4AMB8_9BACT</name>
<evidence type="ECO:0000313" key="2">
    <source>
        <dbReference type="EMBL" id="MCY1082847.1"/>
    </source>
</evidence>
<organism evidence="2 3">
    <name type="scientific">Archangium lansingense</name>
    <dbReference type="NCBI Taxonomy" id="2995310"/>
    <lineage>
        <taxon>Bacteria</taxon>
        <taxon>Pseudomonadati</taxon>
        <taxon>Myxococcota</taxon>
        <taxon>Myxococcia</taxon>
        <taxon>Myxococcales</taxon>
        <taxon>Cystobacterineae</taxon>
        <taxon>Archangiaceae</taxon>
        <taxon>Archangium</taxon>
    </lineage>
</organism>
<keyword evidence="1" id="KW-0732">Signal</keyword>
<dbReference type="InterPro" id="IPR052022">
    <property type="entry name" value="26kDa_periplasmic_antigen"/>
</dbReference>
<feature type="chain" id="PRO_5046429333" evidence="1">
    <location>
        <begin position="25"/>
        <end position="259"/>
    </location>
</feature>
<dbReference type="InterPro" id="IPR007497">
    <property type="entry name" value="SIMPL/DUF541"/>
</dbReference>
<proteinExistence type="predicted"/>
<reference evidence="2 3" key="1">
    <citation type="submission" date="2022-11" db="EMBL/GenBank/DDBJ databases">
        <title>Minimal conservation of predation-associated metabolite biosynthetic gene clusters underscores biosynthetic potential of Myxococcota including descriptions for ten novel species: Archangium lansinium sp. nov., Myxococcus landrumus sp. nov., Nannocystis bai.</title>
        <authorList>
            <person name="Ahearne A."/>
            <person name="Stevens C."/>
            <person name="Phillips K."/>
        </authorList>
    </citation>
    <scope>NUCLEOTIDE SEQUENCE [LARGE SCALE GENOMIC DNA]</scope>
    <source>
        <strain evidence="2 3">MIWBW</strain>
    </source>
</reference>
<dbReference type="PANTHER" id="PTHR34387:SF1">
    <property type="entry name" value="PERIPLASMIC IMMUNOGENIC PROTEIN"/>
    <property type="match status" value="1"/>
</dbReference>
<evidence type="ECO:0000256" key="1">
    <source>
        <dbReference type="SAM" id="SignalP"/>
    </source>
</evidence>
<dbReference type="Proteomes" id="UP001207654">
    <property type="component" value="Unassembled WGS sequence"/>
</dbReference>
<accession>A0ABT4AMB8</accession>
<sequence>MPVVRTASLLALLMSGTLTSMAQAQPRVPSPPVPSPAPQVSPLDRTIRVEGTGEVKVAPDEAFIDLAVETQAPTAKAAAEENAKKMDKVVAALVQAGIPRKEIETRNFAVYPEYQPPVRPDDAPKLKGYRVSNQVEVHVRELSRVGTLLDTALGAGANRVDSLRFGLSKPETVQGEALRNAVERARQSAQVLASALGVKLGPVLDASTVTEPQRPMPFAARFEMARASSADVTTPIQPEEQTVSARVTLVYAIESGQGR</sequence>
<gene>
    <name evidence="2" type="ORF">OV287_51195</name>
</gene>
<dbReference type="Gene3D" id="3.30.110.170">
    <property type="entry name" value="Protein of unknown function (DUF541), domain 1"/>
    <property type="match status" value="1"/>
</dbReference>
<dbReference type="Pfam" id="PF04402">
    <property type="entry name" value="SIMPL"/>
    <property type="match status" value="1"/>
</dbReference>
<keyword evidence="3" id="KW-1185">Reference proteome</keyword>
<dbReference type="Gene3D" id="3.30.70.2970">
    <property type="entry name" value="Protein of unknown function (DUF541), domain 2"/>
    <property type="match status" value="1"/>
</dbReference>
<feature type="signal peptide" evidence="1">
    <location>
        <begin position="1"/>
        <end position="24"/>
    </location>
</feature>
<dbReference type="PANTHER" id="PTHR34387">
    <property type="entry name" value="SLR1258 PROTEIN"/>
    <property type="match status" value="1"/>
</dbReference>
<dbReference type="RefSeq" id="WP_267541401.1">
    <property type="nucleotide sequence ID" value="NZ_JAPNKA010000001.1"/>
</dbReference>
<evidence type="ECO:0000313" key="3">
    <source>
        <dbReference type="Proteomes" id="UP001207654"/>
    </source>
</evidence>